<feature type="region of interest" description="Disordered" evidence="1">
    <location>
        <begin position="1"/>
        <end position="47"/>
    </location>
</feature>
<name>A0A7X5X1S6_STRMQ</name>
<comment type="caution">
    <text evidence="2">The sequence shown here is derived from an EMBL/GenBank/DDBJ whole genome shotgun (WGS) entry which is preliminary data.</text>
</comment>
<feature type="compositionally biased region" description="Low complexity" evidence="1">
    <location>
        <begin position="93"/>
        <end position="102"/>
    </location>
</feature>
<evidence type="ECO:0000313" key="3">
    <source>
        <dbReference type="Proteomes" id="UP000536624"/>
    </source>
</evidence>
<accession>A0A7X5X1S6</accession>
<feature type="region of interest" description="Disordered" evidence="1">
    <location>
        <begin position="91"/>
        <end position="111"/>
    </location>
</feature>
<protein>
    <submittedName>
        <fullName evidence="2">Uncharacterized protein</fullName>
    </submittedName>
</protein>
<evidence type="ECO:0000256" key="1">
    <source>
        <dbReference type="SAM" id="MobiDB-lite"/>
    </source>
</evidence>
<sequence length="171" mass="18762">MPHPQRTARPGRQGRRFDYPEDPHSSPAHTREMTVDQQKGHHGDAEAYGHNQSCGPWCDCRNESPPSTTTHYAVAQLLRLESRNRTVAAISCTGPRRPSGTRSRSRLPSEPVPPCVRGLLISPVLAENSSSLVGGLHRTSQSSAAVARTSALALSMRHDDRSCCYDWPTLV</sequence>
<organism evidence="2 3">
    <name type="scientific">Streptomyces malaysiensis</name>
    <dbReference type="NCBI Taxonomy" id="92644"/>
    <lineage>
        <taxon>Bacteria</taxon>
        <taxon>Bacillati</taxon>
        <taxon>Actinomycetota</taxon>
        <taxon>Actinomycetes</taxon>
        <taxon>Kitasatosporales</taxon>
        <taxon>Streptomycetaceae</taxon>
        <taxon>Streptomyces</taxon>
        <taxon>Streptomyces violaceusniger group</taxon>
    </lineage>
</organism>
<evidence type="ECO:0000313" key="2">
    <source>
        <dbReference type="EMBL" id="NIY64270.1"/>
    </source>
</evidence>
<dbReference type="AlphaFoldDB" id="A0A7X5X1S6"/>
<feature type="compositionally biased region" description="Basic and acidic residues" evidence="1">
    <location>
        <begin position="15"/>
        <end position="47"/>
    </location>
</feature>
<proteinExistence type="predicted"/>
<reference evidence="2 3" key="1">
    <citation type="submission" date="2020-02" db="EMBL/GenBank/DDBJ databases">
        <title>Streptomyces malaysiensis DSM14702 (JHCC583434, PFL_A843) Genome sequencing and assembly.</title>
        <authorList>
            <person name="Samborskyy M."/>
        </authorList>
    </citation>
    <scope>NUCLEOTIDE SEQUENCE [LARGE SCALE GENOMIC DNA]</scope>
    <source>
        <strain evidence="2 3">DSM 14702</strain>
    </source>
</reference>
<dbReference type="Proteomes" id="UP000536624">
    <property type="component" value="Unassembled WGS sequence"/>
</dbReference>
<gene>
    <name evidence="2" type="ORF">SMALB_2228</name>
</gene>
<dbReference type="EMBL" id="JAALLH010000001">
    <property type="protein sequence ID" value="NIY64270.1"/>
    <property type="molecule type" value="Genomic_DNA"/>
</dbReference>